<gene>
    <name evidence="5" type="ORF">SAMN05216353_104110</name>
</gene>
<dbReference type="InterPro" id="IPR001034">
    <property type="entry name" value="DeoR_HTH"/>
</dbReference>
<dbReference type="PRINTS" id="PR00037">
    <property type="entry name" value="HTHLACR"/>
</dbReference>
<dbReference type="Gene3D" id="3.40.50.1360">
    <property type="match status" value="1"/>
</dbReference>
<organism evidence="5 6">
    <name type="scientific">Halobacillus alkaliphilus</name>
    <dbReference type="NCBI Taxonomy" id="396056"/>
    <lineage>
        <taxon>Bacteria</taxon>
        <taxon>Bacillati</taxon>
        <taxon>Bacillota</taxon>
        <taxon>Bacilli</taxon>
        <taxon>Bacillales</taxon>
        <taxon>Bacillaceae</taxon>
        <taxon>Halobacillus</taxon>
    </lineage>
</organism>
<dbReference type="Pfam" id="PF08220">
    <property type="entry name" value="HTH_DeoR"/>
    <property type="match status" value="1"/>
</dbReference>
<dbReference type="PROSITE" id="PS51000">
    <property type="entry name" value="HTH_DEOR_2"/>
    <property type="match status" value="1"/>
</dbReference>
<dbReference type="InterPro" id="IPR050313">
    <property type="entry name" value="Carb_Metab_HTH_regulators"/>
</dbReference>
<dbReference type="EMBL" id="FOOG01000004">
    <property type="protein sequence ID" value="SFF65222.1"/>
    <property type="molecule type" value="Genomic_DNA"/>
</dbReference>
<dbReference type="RefSeq" id="WP_089750434.1">
    <property type="nucleotide sequence ID" value="NZ_FOOG01000004.1"/>
</dbReference>
<accession>A0A1I2KDV1</accession>
<dbReference type="PROSITE" id="PS00894">
    <property type="entry name" value="HTH_DEOR_1"/>
    <property type="match status" value="1"/>
</dbReference>
<name>A0A1I2KDV1_9BACI</name>
<dbReference type="Pfam" id="PF00455">
    <property type="entry name" value="DeoRC"/>
    <property type="match status" value="1"/>
</dbReference>
<evidence type="ECO:0000259" key="4">
    <source>
        <dbReference type="PROSITE" id="PS51000"/>
    </source>
</evidence>
<dbReference type="InterPro" id="IPR036390">
    <property type="entry name" value="WH_DNA-bd_sf"/>
</dbReference>
<evidence type="ECO:0000256" key="2">
    <source>
        <dbReference type="ARBA" id="ARBA00023125"/>
    </source>
</evidence>
<proteinExistence type="predicted"/>
<dbReference type="InterPro" id="IPR036388">
    <property type="entry name" value="WH-like_DNA-bd_sf"/>
</dbReference>
<keyword evidence="3" id="KW-0804">Transcription</keyword>
<sequence length="259" mass="29484">MYQEERLMEIVDYINENRRISVDQICELFDVSRDTARRDLVKLENKKAIVRTRGGAISPGTNPEIKNYQHRLHSVSSEKREIGKRAASLLEPGNTVILDTSTTVQACAGELEDMEMTVITNSIHQAEILSGKDHLRIHLLGGQLHKDHGFLYGTSTIDKLNQYHVDKAFIGVVGISERGLTIGHEEDGMVKRKMMVQARKVIVLADHTKIGVTEFFQFATLEDIDVMITDRIPEENFRELLEINQVELLVTEEEKDIWS</sequence>
<evidence type="ECO:0000313" key="6">
    <source>
        <dbReference type="Proteomes" id="UP000198897"/>
    </source>
</evidence>
<protein>
    <submittedName>
        <fullName evidence="5">Transcriptional regulator, DeoR family</fullName>
    </submittedName>
</protein>
<dbReference type="AlphaFoldDB" id="A0A1I2KDV1"/>
<dbReference type="InterPro" id="IPR037171">
    <property type="entry name" value="NagB/RpiA_transferase-like"/>
</dbReference>
<evidence type="ECO:0000313" key="5">
    <source>
        <dbReference type="EMBL" id="SFF65222.1"/>
    </source>
</evidence>
<dbReference type="InterPro" id="IPR014036">
    <property type="entry name" value="DeoR-like_C"/>
</dbReference>
<dbReference type="SMART" id="SM01134">
    <property type="entry name" value="DeoRC"/>
    <property type="match status" value="1"/>
</dbReference>
<dbReference type="Proteomes" id="UP000198897">
    <property type="component" value="Unassembled WGS sequence"/>
</dbReference>
<dbReference type="GO" id="GO:0003700">
    <property type="term" value="F:DNA-binding transcription factor activity"/>
    <property type="evidence" value="ECO:0007669"/>
    <property type="project" value="InterPro"/>
</dbReference>
<reference evidence="6" key="1">
    <citation type="submission" date="2016-10" db="EMBL/GenBank/DDBJ databases">
        <authorList>
            <person name="Varghese N."/>
            <person name="Submissions S."/>
        </authorList>
    </citation>
    <scope>NUCLEOTIDE SEQUENCE [LARGE SCALE GENOMIC DNA]</scope>
    <source>
        <strain evidence="6">FP5</strain>
    </source>
</reference>
<keyword evidence="2" id="KW-0238">DNA-binding</keyword>
<evidence type="ECO:0000256" key="3">
    <source>
        <dbReference type="ARBA" id="ARBA00023163"/>
    </source>
</evidence>
<evidence type="ECO:0000256" key="1">
    <source>
        <dbReference type="ARBA" id="ARBA00023015"/>
    </source>
</evidence>
<feature type="domain" description="HTH deoR-type" evidence="4">
    <location>
        <begin position="3"/>
        <end position="58"/>
    </location>
</feature>
<dbReference type="SMART" id="SM00420">
    <property type="entry name" value="HTH_DEOR"/>
    <property type="match status" value="1"/>
</dbReference>
<dbReference type="Gene3D" id="1.10.10.10">
    <property type="entry name" value="Winged helix-like DNA-binding domain superfamily/Winged helix DNA-binding domain"/>
    <property type="match status" value="1"/>
</dbReference>
<dbReference type="PANTHER" id="PTHR30363">
    <property type="entry name" value="HTH-TYPE TRANSCRIPTIONAL REGULATOR SRLR-RELATED"/>
    <property type="match status" value="1"/>
</dbReference>
<keyword evidence="6" id="KW-1185">Reference proteome</keyword>
<dbReference type="PANTHER" id="PTHR30363:SF51">
    <property type="entry name" value="HTH-TYPE TRANSCRIPTIONAL REPRESSOR GLCR"/>
    <property type="match status" value="1"/>
</dbReference>
<dbReference type="SUPFAM" id="SSF46785">
    <property type="entry name" value="Winged helix' DNA-binding domain"/>
    <property type="match status" value="1"/>
</dbReference>
<dbReference type="GO" id="GO:0003677">
    <property type="term" value="F:DNA binding"/>
    <property type="evidence" value="ECO:0007669"/>
    <property type="project" value="UniProtKB-KW"/>
</dbReference>
<dbReference type="InterPro" id="IPR018356">
    <property type="entry name" value="Tscrpt_reg_HTH_DeoR_CS"/>
</dbReference>
<dbReference type="SUPFAM" id="SSF100950">
    <property type="entry name" value="NagB/RpiA/CoA transferase-like"/>
    <property type="match status" value="1"/>
</dbReference>
<dbReference type="OrthoDB" id="9798651at2"/>
<keyword evidence="1" id="KW-0805">Transcription regulation</keyword>